<reference evidence="3" key="1">
    <citation type="submission" date="2016-10" db="EMBL/GenBank/DDBJ databases">
        <authorList>
            <person name="Benchimol M."/>
            <person name="Almeida L.G."/>
            <person name="Vasconcelos A.T."/>
            <person name="Perreira-Neves A."/>
            <person name="Rosa I.A."/>
            <person name="Tasca T."/>
            <person name="Bogo M.R."/>
            <person name="de Souza W."/>
        </authorList>
    </citation>
    <scope>NUCLEOTIDE SEQUENCE [LARGE SCALE GENOMIC DNA]</scope>
    <source>
        <strain evidence="3">K</strain>
    </source>
</reference>
<name>A0A1J4KJI9_9EUKA</name>
<proteinExistence type="predicted"/>
<organism evidence="3 4">
    <name type="scientific">Tritrichomonas foetus</name>
    <dbReference type="NCBI Taxonomy" id="1144522"/>
    <lineage>
        <taxon>Eukaryota</taxon>
        <taxon>Metamonada</taxon>
        <taxon>Parabasalia</taxon>
        <taxon>Tritrichomonadida</taxon>
        <taxon>Tritrichomonadidae</taxon>
        <taxon>Tritrichomonas</taxon>
    </lineage>
</organism>
<feature type="region of interest" description="Disordered" evidence="1">
    <location>
        <begin position="239"/>
        <end position="258"/>
    </location>
</feature>
<sequence length="290" mass="33608">MREKKIRFRFSSQTVPHETQTTLLTTNIQKNVPTIDKMRISDTNTLLQNEVRPITTFTRSMMQGYNSRLSFLVTAVSDPRFEPLSPPHEMYSDLQIGFKCQLNDKYFTLSTPNDHHKNDFQYAEHLVSFLECLETGTLTPEILMLLTKLKVKTWDNGFIICQVIDNRITPKVISYVKLEIGPDVLGLPNFRQPNPEAKLDFERRVLLLKRPMICTDPSPDVARVQSCVDWRKKMWVPTKPRKKENIEPPPEPPKKAPPVVAAHFTQLRTKVDIPETLQQRFVMIVNQPKP</sequence>
<dbReference type="RefSeq" id="XP_068363116.1">
    <property type="nucleotide sequence ID" value="XM_068501693.1"/>
</dbReference>
<dbReference type="Proteomes" id="UP000179807">
    <property type="component" value="Unassembled WGS sequence"/>
</dbReference>
<keyword evidence="4" id="KW-1185">Reference proteome</keyword>
<protein>
    <recommendedName>
        <fullName evidence="2">Spt20-like SEP domain-containing protein</fullName>
    </recommendedName>
</protein>
<evidence type="ECO:0000259" key="2">
    <source>
        <dbReference type="Pfam" id="PF12090"/>
    </source>
</evidence>
<dbReference type="EMBL" id="MLAK01000625">
    <property type="protein sequence ID" value="OHT09980.1"/>
    <property type="molecule type" value="Genomic_DNA"/>
</dbReference>
<dbReference type="OrthoDB" id="10625769at2759"/>
<accession>A0A1J4KJI9</accession>
<evidence type="ECO:0000256" key="1">
    <source>
        <dbReference type="SAM" id="MobiDB-lite"/>
    </source>
</evidence>
<gene>
    <name evidence="3" type="ORF">TRFO_20970</name>
</gene>
<dbReference type="GeneID" id="94836397"/>
<comment type="caution">
    <text evidence="3">The sequence shown here is derived from an EMBL/GenBank/DDBJ whole genome shotgun (WGS) entry which is preliminary data.</text>
</comment>
<dbReference type="VEuPathDB" id="TrichDB:TRFO_20970"/>
<feature type="domain" description="Spt20-like SEP" evidence="2">
    <location>
        <begin position="101"/>
        <end position="171"/>
    </location>
</feature>
<dbReference type="Pfam" id="PF12090">
    <property type="entry name" value="Spt20_SEP"/>
    <property type="match status" value="1"/>
</dbReference>
<evidence type="ECO:0000313" key="3">
    <source>
        <dbReference type="EMBL" id="OHT09980.1"/>
    </source>
</evidence>
<dbReference type="AlphaFoldDB" id="A0A1J4KJI9"/>
<evidence type="ECO:0000313" key="4">
    <source>
        <dbReference type="Proteomes" id="UP000179807"/>
    </source>
</evidence>
<dbReference type="InterPro" id="IPR046468">
    <property type="entry name" value="Spt20-like_SEP"/>
</dbReference>